<dbReference type="GO" id="GO:0016887">
    <property type="term" value="F:ATP hydrolysis activity"/>
    <property type="evidence" value="ECO:0007669"/>
    <property type="project" value="InterPro"/>
</dbReference>
<dbReference type="RefSeq" id="WP_244186745.1">
    <property type="nucleotide sequence ID" value="NZ_QAYE01000001.1"/>
</dbReference>
<reference evidence="2 3" key="1">
    <citation type="submission" date="2018-04" db="EMBL/GenBank/DDBJ databases">
        <title>Genomic Encyclopedia of Type Strains, Phase III (KMG-III): the genomes of soil and plant-associated and newly described type strains.</title>
        <authorList>
            <person name="Whitman W."/>
        </authorList>
    </citation>
    <scope>NUCLEOTIDE SEQUENCE [LARGE SCALE GENOMIC DNA]</scope>
    <source>
        <strain evidence="2 3">MA-olki</strain>
    </source>
</reference>
<evidence type="ECO:0000313" key="3">
    <source>
        <dbReference type="Proteomes" id="UP000244013"/>
    </source>
</evidence>
<dbReference type="PANTHER" id="PTHR37291:SF1">
    <property type="entry name" value="TYPE IV METHYL-DIRECTED RESTRICTION ENZYME ECOKMCRB SUBUNIT"/>
    <property type="match status" value="1"/>
</dbReference>
<dbReference type="InterPro" id="IPR027417">
    <property type="entry name" value="P-loop_NTPase"/>
</dbReference>
<evidence type="ECO:0000313" key="2">
    <source>
        <dbReference type="EMBL" id="PTW49478.1"/>
    </source>
</evidence>
<evidence type="ECO:0000259" key="1">
    <source>
        <dbReference type="SMART" id="SM00382"/>
    </source>
</evidence>
<dbReference type="Pfam" id="PF07728">
    <property type="entry name" value="AAA_5"/>
    <property type="match status" value="1"/>
</dbReference>
<dbReference type="InterPro" id="IPR011704">
    <property type="entry name" value="ATPase_dyneun-rel_AAA"/>
</dbReference>
<dbReference type="GO" id="GO:0005524">
    <property type="term" value="F:ATP binding"/>
    <property type="evidence" value="ECO:0007669"/>
    <property type="project" value="InterPro"/>
</dbReference>
<proteinExistence type="predicted"/>
<dbReference type="AlphaFoldDB" id="A0A2T5UDB4"/>
<name>A0A2T5UDB4_9SPHN</name>
<dbReference type="Proteomes" id="UP000244013">
    <property type="component" value="Unassembled WGS sequence"/>
</dbReference>
<dbReference type="EMBL" id="QAYE01000001">
    <property type="protein sequence ID" value="PTW49478.1"/>
    <property type="molecule type" value="Genomic_DNA"/>
</dbReference>
<dbReference type="InterPro" id="IPR052934">
    <property type="entry name" value="Methyl-DNA_Rec/Restrict_Enz"/>
</dbReference>
<sequence length="867" mass="97211">MKREAFGEWLGLKGISTVTLRRSLATRIERALTTLGYASNDLDDAFAADELAGALNRLQTLGRTLSPGEPLPILLPSGSRNPSSRLTGMAAALRNYRDFAAGKPAVPDAEDAQKEAVWLVTARHGDQDGLAGFIERGEWSLVYEGRYSQKVREMQPGDRIVMRDYRSRSVEPPFETNGAGVSSMVIRAIGTITQNRNDGLSVAVDWEEISEPRTWFFYTNNETVWRLPENEQSIRLIAFLLDREEQDYAWYLARPYWRDRLSSGGSDADRIRRHALEEFIEPARARGNASVTIGVRAVNEALGLKDGWPNICQALEGRKFLEMAALAPPTRIGKPMSSATSFRFALAEASVAWSPDPTNLILYGPPGTGKTYATAREAVRLCTGMELDDSDPVARAALMVEYERLVGTKQIAFVTFHQSYAYEDFVEGLRPPSEGEAAEGGPGFRLDVRPGRFREIATLAEQARKRVSEHHSAADGNLAGRRFWKMGLGAIGTEDDVYQACIDGKFVALGWGGDLDWSDPRFSSLDAMRDEWQVHFAADQHPDDQQPSQTGQTWTFRNAMKDGDIVIVPYGNTAFRAIGQVTGEYYFERSDLGTYSQRRQVRWLLTLDEPLPLDLIIDGKFTMRTLYEIDDTRIRHAALERLLGGADDGSDNRTPDQFVLVIDEINRANISKVFGELITLIEPDKRLGRPNALTVKLPYSPGDFGVPANLHILGTMNTADRSIALLDTALRRRFDFKELMPEPEKLAEAAKRTGIDLVALLGAINDRIEYLHDREHQIGHAFFMPCITRNDVDLVLRRKVIPLLQEYFYEDWEKVAQALGDGEAVKTGQGRFLTRKILVPPPGVEDQRDERWRWTIRPAFDLPLLNA</sequence>
<dbReference type="GeneID" id="91008137"/>
<organism evidence="2 3">
    <name type="scientific">Sphingomonas faeni</name>
    <dbReference type="NCBI Taxonomy" id="185950"/>
    <lineage>
        <taxon>Bacteria</taxon>
        <taxon>Pseudomonadati</taxon>
        <taxon>Pseudomonadota</taxon>
        <taxon>Alphaproteobacteria</taxon>
        <taxon>Sphingomonadales</taxon>
        <taxon>Sphingomonadaceae</taxon>
        <taxon>Sphingomonas</taxon>
    </lineage>
</organism>
<comment type="caution">
    <text evidence="2">The sequence shown here is derived from an EMBL/GenBank/DDBJ whole genome shotgun (WGS) entry which is preliminary data.</text>
</comment>
<gene>
    <name evidence="2" type="ORF">C8J25_101988</name>
</gene>
<dbReference type="SMART" id="SM00382">
    <property type="entry name" value="AAA"/>
    <property type="match status" value="1"/>
</dbReference>
<feature type="domain" description="AAA+ ATPase" evidence="1">
    <location>
        <begin position="356"/>
        <end position="744"/>
    </location>
</feature>
<dbReference type="PANTHER" id="PTHR37291">
    <property type="entry name" value="5-METHYLCYTOSINE-SPECIFIC RESTRICTION ENZYME B"/>
    <property type="match status" value="1"/>
</dbReference>
<accession>A0A2T5UDB4</accession>
<protein>
    <submittedName>
        <fullName evidence="2">Dynein-related subfamily AAA family protein</fullName>
    </submittedName>
</protein>
<dbReference type="Gene3D" id="3.40.50.300">
    <property type="entry name" value="P-loop containing nucleotide triphosphate hydrolases"/>
    <property type="match status" value="1"/>
</dbReference>
<dbReference type="SUPFAM" id="SSF52540">
    <property type="entry name" value="P-loop containing nucleoside triphosphate hydrolases"/>
    <property type="match status" value="1"/>
</dbReference>
<dbReference type="InterPro" id="IPR003593">
    <property type="entry name" value="AAA+_ATPase"/>
</dbReference>